<dbReference type="Proteomes" id="UP001370348">
    <property type="component" value="Chromosome"/>
</dbReference>
<reference evidence="8 9" key="1">
    <citation type="submission" date="2021-12" db="EMBL/GenBank/DDBJ databases">
        <title>Discovery of the Pendulisporaceae a myxobacterial family with distinct sporulation behavior and unique specialized metabolism.</title>
        <authorList>
            <person name="Garcia R."/>
            <person name="Popoff A."/>
            <person name="Bader C.D."/>
            <person name="Loehr J."/>
            <person name="Walesch S."/>
            <person name="Walt C."/>
            <person name="Boldt J."/>
            <person name="Bunk B."/>
            <person name="Haeckl F.J.F.P.J."/>
            <person name="Gunesch A.P."/>
            <person name="Birkelbach J."/>
            <person name="Nuebel U."/>
            <person name="Pietschmann T."/>
            <person name="Bach T."/>
            <person name="Mueller R."/>
        </authorList>
    </citation>
    <scope>NUCLEOTIDE SEQUENCE [LARGE SCALE GENOMIC DNA]</scope>
    <source>
        <strain evidence="8 9">MSr11954</strain>
    </source>
</reference>
<feature type="transmembrane region" description="Helical" evidence="7">
    <location>
        <begin position="289"/>
        <end position="310"/>
    </location>
</feature>
<feature type="transmembrane region" description="Helical" evidence="7">
    <location>
        <begin position="357"/>
        <end position="378"/>
    </location>
</feature>
<dbReference type="Pfam" id="PF05977">
    <property type="entry name" value="MFS_3"/>
    <property type="match status" value="1"/>
</dbReference>
<feature type="transmembrane region" description="Helical" evidence="7">
    <location>
        <begin position="107"/>
        <end position="134"/>
    </location>
</feature>
<accession>A0ABZ2MB65</accession>
<dbReference type="CDD" id="cd06173">
    <property type="entry name" value="MFS_MefA_like"/>
    <property type="match status" value="1"/>
</dbReference>
<evidence type="ECO:0000313" key="9">
    <source>
        <dbReference type="Proteomes" id="UP001370348"/>
    </source>
</evidence>
<dbReference type="PANTHER" id="PTHR23513:SF6">
    <property type="entry name" value="MAJOR FACILITATOR SUPERFAMILY ASSOCIATED DOMAIN-CONTAINING PROTEIN"/>
    <property type="match status" value="1"/>
</dbReference>
<feature type="transmembrane region" description="Helical" evidence="7">
    <location>
        <begin position="316"/>
        <end position="337"/>
    </location>
</feature>
<evidence type="ECO:0000256" key="2">
    <source>
        <dbReference type="ARBA" id="ARBA00022448"/>
    </source>
</evidence>
<evidence type="ECO:0000256" key="6">
    <source>
        <dbReference type="ARBA" id="ARBA00023136"/>
    </source>
</evidence>
<keyword evidence="6 7" id="KW-0472">Membrane</keyword>
<dbReference type="PANTHER" id="PTHR23513">
    <property type="entry name" value="INTEGRAL MEMBRANE EFFLUX PROTEIN-RELATED"/>
    <property type="match status" value="1"/>
</dbReference>
<evidence type="ECO:0000313" key="8">
    <source>
        <dbReference type="EMBL" id="WXB19763.1"/>
    </source>
</evidence>
<evidence type="ECO:0000256" key="1">
    <source>
        <dbReference type="ARBA" id="ARBA00004651"/>
    </source>
</evidence>
<comment type="subcellular location">
    <subcellularLocation>
        <location evidence="1">Cell membrane</location>
        <topology evidence="1">Multi-pass membrane protein</topology>
    </subcellularLocation>
</comment>
<evidence type="ECO:0000256" key="3">
    <source>
        <dbReference type="ARBA" id="ARBA00022475"/>
    </source>
</evidence>
<evidence type="ECO:0000256" key="5">
    <source>
        <dbReference type="ARBA" id="ARBA00022989"/>
    </source>
</evidence>
<keyword evidence="9" id="KW-1185">Reference proteome</keyword>
<keyword evidence="5 7" id="KW-1133">Transmembrane helix</keyword>
<feature type="transmembrane region" description="Helical" evidence="7">
    <location>
        <begin position="231"/>
        <end position="252"/>
    </location>
</feature>
<feature type="transmembrane region" description="Helical" evidence="7">
    <location>
        <begin position="384"/>
        <end position="404"/>
    </location>
</feature>
<name>A0ABZ2MB65_9BACT</name>
<proteinExistence type="predicted"/>
<feature type="transmembrane region" description="Helical" evidence="7">
    <location>
        <begin position="46"/>
        <end position="65"/>
    </location>
</feature>
<keyword evidence="3" id="KW-1003">Cell membrane</keyword>
<dbReference type="Gene3D" id="1.20.1250.20">
    <property type="entry name" value="MFS general substrate transporter like domains"/>
    <property type="match status" value="1"/>
</dbReference>
<dbReference type="InterPro" id="IPR036259">
    <property type="entry name" value="MFS_trans_sf"/>
</dbReference>
<evidence type="ECO:0000256" key="7">
    <source>
        <dbReference type="SAM" id="Phobius"/>
    </source>
</evidence>
<organism evidence="8 9">
    <name type="scientific">Pendulispora albinea</name>
    <dbReference type="NCBI Taxonomy" id="2741071"/>
    <lineage>
        <taxon>Bacteria</taxon>
        <taxon>Pseudomonadati</taxon>
        <taxon>Myxococcota</taxon>
        <taxon>Myxococcia</taxon>
        <taxon>Myxococcales</taxon>
        <taxon>Sorangiineae</taxon>
        <taxon>Pendulisporaceae</taxon>
        <taxon>Pendulispora</taxon>
    </lineage>
</organism>
<evidence type="ECO:0000256" key="4">
    <source>
        <dbReference type="ARBA" id="ARBA00022692"/>
    </source>
</evidence>
<dbReference type="SUPFAM" id="SSF103473">
    <property type="entry name" value="MFS general substrate transporter"/>
    <property type="match status" value="1"/>
</dbReference>
<dbReference type="RefSeq" id="WP_394829358.1">
    <property type="nucleotide sequence ID" value="NZ_CP089984.1"/>
</dbReference>
<gene>
    <name evidence="8" type="ORF">LZC94_21375</name>
</gene>
<feature type="transmembrane region" description="Helical" evidence="7">
    <location>
        <begin position="16"/>
        <end position="40"/>
    </location>
</feature>
<dbReference type="EMBL" id="CP089984">
    <property type="protein sequence ID" value="WXB19763.1"/>
    <property type="molecule type" value="Genomic_DNA"/>
</dbReference>
<sequence>MQRSAHGLWSNRAFRVFWFGQTVSLLGDSFAFVALPLLVFQATGSATQMALVASTSWMGPFVACLSSGGISDRGNPRRLMLGSELGRMCAYLFLALGWWRIGPHMWIVYIATAVGGYLGGITHVAHTTIVANLVGSDQLIAANSRLQTSAATSFLLGPALAGHLCAFAGAPVAVAANAASFAVSALMVASIRLPFSAPTIDPPRAAESAEGWRGASAGLRFLIAHPVLRPLTALMVLSTFWAAASTELFVFALKRHPMVGDATIGFVMSVAAGGAVLAGLATPMARRHFGLGTTFVGSMVGTGAAFGLAGAADSPAAMTVAAVAAGFCQATRMILLISSRQELTPRHLLGRATSAHLALYFGVIALGTAVMGLIARGIGAPTTLMLMGGIMTICAIGGALNPAWRRQLD</sequence>
<keyword evidence="4 7" id="KW-0812">Transmembrane</keyword>
<keyword evidence="2" id="KW-0813">Transport</keyword>
<protein>
    <submittedName>
        <fullName evidence="8">MFS transporter</fullName>
    </submittedName>
</protein>
<dbReference type="InterPro" id="IPR010290">
    <property type="entry name" value="TM_effector"/>
</dbReference>
<feature type="transmembrane region" description="Helical" evidence="7">
    <location>
        <begin position="264"/>
        <end position="282"/>
    </location>
</feature>